<dbReference type="STRING" id="1858805.M5FR59"/>
<accession>M5FR59</accession>
<evidence type="ECO:0000313" key="1">
    <source>
        <dbReference type="EMBL" id="EJT99560.1"/>
    </source>
</evidence>
<organism evidence="1 2">
    <name type="scientific">Dacryopinax primogenitus (strain DJM 731)</name>
    <name type="common">Brown rot fungus</name>
    <dbReference type="NCBI Taxonomy" id="1858805"/>
    <lineage>
        <taxon>Eukaryota</taxon>
        <taxon>Fungi</taxon>
        <taxon>Dikarya</taxon>
        <taxon>Basidiomycota</taxon>
        <taxon>Agaricomycotina</taxon>
        <taxon>Dacrymycetes</taxon>
        <taxon>Dacrymycetales</taxon>
        <taxon>Dacrymycetaceae</taxon>
        <taxon>Dacryopinax</taxon>
    </lineage>
</organism>
<dbReference type="HOGENOM" id="CLU_092523_0_1_1"/>
<dbReference type="OrthoDB" id="5599163at2759"/>
<dbReference type="OMA" id="STKITHE"/>
<reference evidence="1 2" key="1">
    <citation type="journal article" date="2012" name="Science">
        <title>The Paleozoic origin of enzymatic lignin decomposition reconstructed from 31 fungal genomes.</title>
        <authorList>
            <person name="Floudas D."/>
            <person name="Binder M."/>
            <person name="Riley R."/>
            <person name="Barry K."/>
            <person name="Blanchette R.A."/>
            <person name="Henrissat B."/>
            <person name="Martinez A.T."/>
            <person name="Otillar R."/>
            <person name="Spatafora J.W."/>
            <person name="Yadav J.S."/>
            <person name="Aerts A."/>
            <person name="Benoit I."/>
            <person name="Boyd A."/>
            <person name="Carlson A."/>
            <person name="Copeland A."/>
            <person name="Coutinho P.M."/>
            <person name="de Vries R.P."/>
            <person name="Ferreira P."/>
            <person name="Findley K."/>
            <person name="Foster B."/>
            <person name="Gaskell J."/>
            <person name="Glotzer D."/>
            <person name="Gorecki P."/>
            <person name="Heitman J."/>
            <person name="Hesse C."/>
            <person name="Hori C."/>
            <person name="Igarashi K."/>
            <person name="Jurgens J.A."/>
            <person name="Kallen N."/>
            <person name="Kersten P."/>
            <person name="Kohler A."/>
            <person name="Kuees U."/>
            <person name="Kumar T.K.A."/>
            <person name="Kuo A."/>
            <person name="LaButti K."/>
            <person name="Larrondo L.F."/>
            <person name="Lindquist E."/>
            <person name="Ling A."/>
            <person name="Lombard V."/>
            <person name="Lucas S."/>
            <person name="Lundell T."/>
            <person name="Martin R."/>
            <person name="McLaughlin D.J."/>
            <person name="Morgenstern I."/>
            <person name="Morin E."/>
            <person name="Murat C."/>
            <person name="Nagy L.G."/>
            <person name="Nolan M."/>
            <person name="Ohm R.A."/>
            <person name="Patyshakuliyeva A."/>
            <person name="Rokas A."/>
            <person name="Ruiz-Duenas F.J."/>
            <person name="Sabat G."/>
            <person name="Salamov A."/>
            <person name="Samejima M."/>
            <person name="Schmutz J."/>
            <person name="Slot J.C."/>
            <person name="St John F."/>
            <person name="Stenlid J."/>
            <person name="Sun H."/>
            <person name="Sun S."/>
            <person name="Syed K."/>
            <person name="Tsang A."/>
            <person name="Wiebenga A."/>
            <person name="Young D."/>
            <person name="Pisabarro A."/>
            <person name="Eastwood D.C."/>
            <person name="Martin F."/>
            <person name="Cullen D."/>
            <person name="Grigoriev I.V."/>
            <person name="Hibbett D.S."/>
        </authorList>
    </citation>
    <scope>NUCLEOTIDE SEQUENCE [LARGE SCALE GENOMIC DNA]</scope>
    <source>
        <strain evidence="1 2">DJM-731 SS1</strain>
    </source>
</reference>
<dbReference type="RefSeq" id="XP_040626458.1">
    <property type="nucleotide sequence ID" value="XM_040775341.1"/>
</dbReference>
<name>M5FR59_DACPD</name>
<protein>
    <submittedName>
        <fullName evidence="1">Uncharacterized protein</fullName>
    </submittedName>
</protein>
<proteinExistence type="predicted"/>
<sequence length="108" mass="12685">VYAAQKYKPADRCMKPVLTITPESVKIQRHFPSDPLAMLPPLPDTQSTFIPGNQLTLERFAELKINKYRFLWPEEEKLMAWVLHTHKQAFAWNKQEMGLFCSDYFNLV</sequence>
<dbReference type="EMBL" id="JH795869">
    <property type="protein sequence ID" value="EJT99560.1"/>
    <property type="molecule type" value="Genomic_DNA"/>
</dbReference>
<dbReference type="AlphaFoldDB" id="M5FR59"/>
<dbReference type="GeneID" id="63690403"/>
<dbReference type="Proteomes" id="UP000030653">
    <property type="component" value="Unassembled WGS sequence"/>
</dbReference>
<gene>
    <name evidence="1" type="ORF">DACRYDRAFT_55652</name>
</gene>
<evidence type="ECO:0000313" key="2">
    <source>
        <dbReference type="Proteomes" id="UP000030653"/>
    </source>
</evidence>
<feature type="non-terminal residue" evidence="1">
    <location>
        <position position="1"/>
    </location>
</feature>
<keyword evidence="2" id="KW-1185">Reference proteome</keyword>